<dbReference type="Gene3D" id="3.40.50.300">
    <property type="entry name" value="P-loop containing nucleotide triphosphate hydrolases"/>
    <property type="match status" value="2"/>
</dbReference>
<keyword evidence="11" id="KW-0413">Isomerase</keyword>
<keyword evidence="8" id="KW-0238">DNA-binding</keyword>
<evidence type="ECO:0000256" key="3">
    <source>
        <dbReference type="ARBA" id="ARBA00022741"/>
    </source>
</evidence>
<evidence type="ECO:0000256" key="10">
    <source>
        <dbReference type="ARBA" id="ARBA00023204"/>
    </source>
</evidence>
<dbReference type="NCBIfam" id="TIGR00643">
    <property type="entry name" value="recG"/>
    <property type="match status" value="1"/>
</dbReference>
<evidence type="ECO:0000256" key="7">
    <source>
        <dbReference type="ARBA" id="ARBA00022840"/>
    </source>
</evidence>
<dbReference type="Pfam" id="PF00270">
    <property type="entry name" value="DEAD"/>
    <property type="match status" value="1"/>
</dbReference>
<reference evidence="18" key="2">
    <citation type="submission" date="2021-04" db="EMBL/GenBank/DDBJ databases">
        <authorList>
            <person name="Zhang T."/>
            <person name="Zhang Y."/>
            <person name="Lu D."/>
            <person name="Zuo D."/>
            <person name="Du Z."/>
        </authorList>
    </citation>
    <scope>NUCLEOTIDE SEQUENCE</scope>
    <source>
        <strain evidence="18">JR1</strain>
    </source>
</reference>
<evidence type="ECO:0000313" key="18">
    <source>
        <dbReference type="EMBL" id="MBR8538305.1"/>
    </source>
</evidence>
<dbReference type="GO" id="GO:0005524">
    <property type="term" value="F:ATP binding"/>
    <property type="evidence" value="ECO:0007669"/>
    <property type="project" value="UniProtKB-KW"/>
</dbReference>
<dbReference type="SUPFAM" id="SSF52540">
    <property type="entry name" value="P-loop containing nucleoside triphosphate hydrolases"/>
    <property type="match status" value="2"/>
</dbReference>
<evidence type="ECO:0000256" key="11">
    <source>
        <dbReference type="ARBA" id="ARBA00023235"/>
    </source>
</evidence>
<keyword evidence="7 15" id="KW-0067">ATP-binding</keyword>
<dbReference type="InterPro" id="IPR045562">
    <property type="entry name" value="RecG_dom3_C"/>
</dbReference>
<dbReference type="InterPro" id="IPR001650">
    <property type="entry name" value="Helicase_C-like"/>
</dbReference>
<dbReference type="PANTHER" id="PTHR47964">
    <property type="entry name" value="ATP-DEPENDENT DNA HELICASE HOMOLOG RECG, CHLOROPLASTIC"/>
    <property type="match status" value="1"/>
</dbReference>
<reference evidence="18" key="1">
    <citation type="journal article" date="2018" name="Int. J. Syst. Evol. Microbiol.">
        <title>Carboxylicivirga sediminis sp. nov., isolated from coastal sediment.</title>
        <authorList>
            <person name="Wang F.Q."/>
            <person name="Ren L.H."/>
            <person name="Zou R.J."/>
            <person name="Sun Y.Z."/>
            <person name="Liu X.J."/>
            <person name="Jiang F."/>
            <person name="Liu L.J."/>
        </authorList>
    </citation>
    <scope>NUCLEOTIDE SEQUENCE</scope>
    <source>
        <strain evidence="18">JR1</strain>
    </source>
</reference>
<dbReference type="GO" id="GO:0006281">
    <property type="term" value="P:DNA repair"/>
    <property type="evidence" value="ECO:0007669"/>
    <property type="project" value="UniProtKB-UniRule"/>
</dbReference>
<evidence type="ECO:0000256" key="15">
    <source>
        <dbReference type="RuleBase" id="RU363016"/>
    </source>
</evidence>
<evidence type="ECO:0000256" key="9">
    <source>
        <dbReference type="ARBA" id="ARBA00023172"/>
    </source>
</evidence>
<name>A0A941J016_9BACT</name>
<dbReference type="GO" id="GO:0003677">
    <property type="term" value="F:DNA binding"/>
    <property type="evidence" value="ECO:0007669"/>
    <property type="project" value="UniProtKB-KW"/>
</dbReference>
<feature type="domain" description="Helicase ATP-binding" evidence="16">
    <location>
        <begin position="284"/>
        <end position="446"/>
    </location>
</feature>
<comment type="catalytic activity">
    <reaction evidence="12 15">
        <text>Couples ATP hydrolysis with the unwinding of duplex DNA by translocating in the 3'-5' direction.</text>
        <dbReference type="EC" id="5.6.2.4"/>
    </reaction>
</comment>
<dbReference type="InterPro" id="IPR047112">
    <property type="entry name" value="RecG/Mfd"/>
</dbReference>
<evidence type="ECO:0000256" key="12">
    <source>
        <dbReference type="ARBA" id="ARBA00034617"/>
    </source>
</evidence>
<dbReference type="Pfam" id="PF19833">
    <property type="entry name" value="RecG_dom3_C"/>
    <property type="match status" value="1"/>
</dbReference>
<dbReference type="InterPro" id="IPR014001">
    <property type="entry name" value="Helicase_ATP-bd"/>
</dbReference>
<dbReference type="CDD" id="cd18811">
    <property type="entry name" value="SF2_C_RecG"/>
    <property type="match status" value="1"/>
</dbReference>
<keyword evidence="10 15" id="KW-0234">DNA repair</keyword>
<dbReference type="InterPro" id="IPR004609">
    <property type="entry name" value="ATP-dep_DNA_helicase_RecG"/>
</dbReference>
<dbReference type="CDD" id="cd04488">
    <property type="entry name" value="RecG_wedge_OBF"/>
    <property type="match status" value="1"/>
</dbReference>
<dbReference type="EC" id="5.6.2.4" evidence="13 15"/>
<comment type="caution">
    <text evidence="18">The sequence shown here is derived from an EMBL/GenBank/DDBJ whole genome shotgun (WGS) entry which is preliminary data.</text>
</comment>
<evidence type="ECO:0000256" key="5">
    <source>
        <dbReference type="ARBA" id="ARBA00022801"/>
    </source>
</evidence>
<feature type="domain" description="Helicase C-terminal" evidence="17">
    <location>
        <begin position="468"/>
        <end position="625"/>
    </location>
</feature>
<dbReference type="GO" id="GO:0016787">
    <property type="term" value="F:hydrolase activity"/>
    <property type="evidence" value="ECO:0007669"/>
    <property type="project" value="UniProtKB-KW"/>
</dbReference>
<accession>A0A941J016</accession>
<evidence type="ECO:0000313" key="19">
    <source>
        <dbReference type="Proteomes" id="UP000679220"/>
    </source>
</evidence>
<dbReference type="NCBIfam" id="NF008165">
    <property type="entry name" value="PRK10917.1-3"/>
    <property type="match status" value="1"/>
</dbReference>
<evidence type="ECO:0000259" key="16">
    <source>
        <dbReference type="PROSITE" id="PS51192"/>
    </source>
</evidence>
<comment type="catalytic activity">
    <reaction evidence="14 15">
        <text>ATP + H2O = ADP + phosphate + H(+)</text>
        <dbReference type="Rhea" id="RHEA:13065"/>
        <dbReference type="ChEBI" id="CHEBI:15377"/>
        <dbReference type="ChEBI" id="CHEBI:15378"/>
        <dbReference type="ChEBI" id="CHEBI:30616"/>
        <dbReference type="ChEBI" id="CHEBI:43474"/>
        <dbReference type="ChEBI" id="CHEBI:456216"/>
        <dbReference type="EC" id="5.6.2.4"/>
    </reaction>
</comment>
<dbReference type="PROSITE" id="PS51194">
    <property type="entry name" value="HELICASE_CTER"/>
    <property type="match status" value="1"/>
</dbReference>
<keyword evidence="4 15" id="KW-0227">DNA damage</keyword>
<dbReference type="InterPro" id="IPR033454">
    <property type="entry name" value="RecG_wedge"/>
</dbReference>
<dbReference type="PANTHER" id="PTHR47964:SF1">
    <property type="entry name" value="ATP-DEPENDENT DNA HELICASE HOMOLOG RECG, CHLOROPLASTIC"/>
    <property type="match status" value="1"/>
</dbReference>
<evidence type="ECO:0000256" key="1">
    <source>
        <dbReference type="ARBA" id="ARBA00007504"/>
    </source>
</evidence>
<dbReference type="GO" id="GO:0006310">
    <property type="term" value="P:DNA recombination"/>
    <property type="evidence" value="ECO:0007669"/>
    <property type="project" value="UniProtKB-UniRule"/>
</dbReference>
<evidence type="ECO:0000256" key="14">
    <source>
        <dbReference type="ARBA" id="ARBA00048988"/>
    </source>
</evidence>
<evidence type="ECO:0000256" key="4">
    <source>
        <dbReference type="ARBA" id="ARBA00022763"/>
    </source>
</evidence>
<evidence type="ECO:0000259" key="17">
    <source>
        <dbReference type="PROSITE" id="PS51194"/>
    </source>
</evidence>
<gene>
    <name evidence="18" type="primary">recG</name>
    <name evidence="18" type="ORF">KDU71_22230</name>
</gene>
<dbReference type="InterPro" id="IPR027417">
    <property type="entry name" value="P-loop_NTPase"/>
</dbReference>
<dbReference type="Pfam" id="PF17191">
    <property type="entry name" value="RecG_wedge"/>
    <property type="match status" value="1"/>
</dbReference>
<dbReference type="Gene3D" id="2.40.50.140">
    <property type="entry name" value="Nucleic acid-binding proteins"/>
    <property type="match status" value="1"/>
</dbReference>
<protein>
    <recommendedName>
        <fullName evidence="2 15">ATP-dependent DNA helicase RecG</fullName>
        <ecNumber evidence="13 15">5.6.2.4</ecNumber>
    </recommendedName>
</protein>
<dbReference type="SUPFAM" id="SSF50249">
    <property type="entry name" value="Nucleic acid-binding proteins"/>
    <property type="match status" value="1"/>
</dbReference>
<evidence type="ECO:0000256" key="13">
    <source>
        <dbReference type="ARBA" id="ARBA00034808"/>
    </source>
</evidence>
<dbReference type="EMBL" id="JAGTAR010000060">
    <property type="protein sequence ID" value="MBR8538305.1"/>
    <property type="molecule type" value="Genomic_DNA"/>
</dbReference>
<dbReference type="SMART" id="SM00490">
    <property type="entry name" value="HELICc"/>
    <property type="match status" value="1"/>
</dbReference>
<dbReference type="PROSITE" id="PS51192">
    <property type="entry name" value="HELICASE_ATP_BIND_1"/>
    <property type="match status" value="1"/>
</dbReference>
<evidence type="ECO:0000256" key="6">
    <source>
        <dbReference type="ARBA" id="ARBA00022806"/>
    </source>
</evidence>
<dbReference type="GO" id="GO:0043138">
    <property type="term" value="F:3'-5' DNA helicase activity"/>
    <property type="evidence" value="ECO:0007669"/>
    <property type="project" value="UniProtKB-EC"/>
</dbReference>
<dbReference type="CDD" id="cd17992">
    <property type="entry name" value="DEXHc_RecG"/>
    <property type="match status" value="1"/>
</dbReference>
<evidence type="ECO:0000256" key="8">
    <source>
        <dbReference type="ARBA" id="ARBA00023125"/>
    </source>
</evidence>
<keyword evidence="5 15" id="KW-0378">Hydrolase</keyword>
<dbReference type="InterPro" id="IPR012340">
    <property type="entry name" value="NA-bd_OB-fold"/>
</dbReference>
<organism evidence="18 19">
    <name type="scientific">Carboxylicivirga sediminis</name>
    <dbReference type="NCBI Taxonomy" id="2006564"/>
    <lineage>
        <taxon>Bacteria</taxon>
        <taxon>Pseudomonadati</taxon>
        <taxon>Bacteroidota</taxon>
        <taxon>Bacteroidia</taxon>
        <taxon>Marinilabiliales</taxon>
        <taxon>Marinilabiliaceae</taxon>
        <taxon>Carboxylicivirga</taxon>
    </lineage>
</organism>
<dbReference type="Proteomes" id="UP000679220">
    <property type="component" value="Unassembled WGS sequence"/>
</dbReference>
<sequence>MSDLAMQNINYLPGVGPKKAELLKQELKVASYEDLLYYFPYKYVDRSQFYAIREVNTKLPYIQVKGRFTSLSTVGTGRQSRMTATFTDGTGVLELIWFKGHKYVKESINSEAEYIVFGKPSAFNGKINIVHPELEKVNEAQVKISSALQAFYNTTEKMKKGFLNSKAISKLQQNVFLSFQGKISETLPASILEKYKLLNLHESLKAIHFPPNPQLLEKAQLRLKFEELFYIQLNILRQRNQRTSNIKGHLFGTVGQYLNEFYAQKIPFELTNAQKRVIKEIRRDMGSGKQMNRLLQGDVGSGKTLVALMVMLIALDNRFQTCLMAPTEILATQHFETISQMVEGLNIKVALLTGSSKKKERELIDKDLQSGELQILIGTHALLEDKVVFNNLGLVVVDEQHRFGVAQRARLWRKNTQPPHVLVMTATPIPRTLAMTIYGDLEVSVIDELPPGRKPIETAHYFHNRRNNLNKFIKGELDKGRQVYVVYPLIEESEKMDFKNLGEGYEYMQRVFPDYKVSMVHGKMRPAEKDEAMQEFASNRSQILVSTTVIEVGVNVPNASVMVIESAERFGLSQLHQLRGRVGRGAEQSFCILMTSYKLSDETRKRMDIMTRSTDGFEIAEADLKLRGPGDLEGTQQSGLPFTLKIANLGRDGQILQFARQVAEAILSNDPLLEKQENYILNKQLKKLASEKMNWSMIS</sequence>
<dbReference type="RefSeq" id="WP_212193328.1">
    <property type="nucleotide sequence ID" value="NZ_JAGTAR010000060.1"/>
</dbReference>
<dbReference type="SMART" id="SM00487">
    <property type="entry name" value="DEXDc"/>
    <property type="match status" value="1"/>
</dbReference>
<dbReference type="Pfam" id="PF00271">
    <property type="entry name" value="Helicase_C"/>
    <property type="match status" value="1"/>
</dbReference>
<proteinExistence type="inferred from homology"/>
<keyword evidence="9 15" id="KW-0233">DNA recombination</keyword>
<keyword evidence="3 15" id="KW-0547">Nucleotide-binding</keyword>
<keyword evidence="6 15" id="KW-0347">Helicase</keyword>
<keyword evidence="19" id="KW-1185">Reference proteome</keyword>
<evidence type="ECO:0000256" key="2">
    <source>
        <dbReference type="ARBA" id="ARBA00017846"/>
    </source>
</evidence>
<dbReference type="NCBIfam" id="NF008168">
    <property type="entry name" value="PRK10917.2-2"/>
    <property type="match status" value="1"/>
</dbReference>
<comment type="similarity">
    <text evidence="1 15">Belongs to the helicase family. RecG subfamily.</text>
</comment>
<dbReference type="InterPro" id="IPR011545">
    <property type="entry name" value="DEAD/DEAH_box_helicase_dom"/>
</dbReference>
<comment type="function">
    <text evidence="15">Plays a critical role in recombination and DNA repair. Helps process Holliday junction intermediates to mature products by catalyzing branch migration. Has replication fork regression activity, unwinds stalled or blocked replication forks to make a HJ that can be resolved. Has a DNA unwinding activity characteristic of a DNA helicase with 3'-5' polarity.</text>
</comment>
<dbReference type="AlphaFoldDB" id="A0A941J016"/>